<dbReference type="Gene3D" id="2.60.40.790">
    <property type="match status" value="1"/>
</dbReference>
<dbReference type="OrthoDB" id="428655at2759"/>
<evidence type="ECO:0000313" key="7">
    <source>
        <dbReference type="EMBL" id="RIB25706.1"/>
    </source>
</evidence>
<keyword evidence="5" id="KW-0539">Nucleus</keyword>
<dbReference type="GO" id="GO:0005737">
    <property type="term" value="C:cytoplasm"/>
    <property type="evidence" value="ECO:0007669"/>
    <property type="project" value="UniProtKB-SubCell"/>
</dbReference>
<comment type="caution">
    <text evidence="7">The sequence shown here is derived from an EMBL/GenBank/DDBJ whole genome shotgun (WGS) entry which is preliminary data.</text>
</comment>
<dbReference type="Pfam" id="PF04969">
    <property type="entry name" value="CS"/>
    <property type="match status" value="1"/>
</dbReference>
<dbReference type="PROSITE" id="PS51203">
    <property type="entry name" value="CS"/>
    <property type="match status" value="1"/>
</dbReference>
<dbReference type="Proteomes" id="UP000266673">
    <property type="component" value="Unassembled WGS sequence"/>
</dbReference>
<dbReference type="InterPro" id="IPR007052">
    <property type="entry name" value="CS_dom"/>
</dbReference>
<evidence type="ECO:0000259" key="6">
    <source>
        <dbReference type="PROSITE" id="PS51203"/>
    </source>
</evidence>
<dbReference type="InterPro" id="IPR037895">
    <property type="entry name" value="NUDCD1"/>
</dbReference>
<dbReference type="EMBL" id="QKWP01000165">
    <property type="protein sequence ID" value="RIB25706.1"/>
    <property type="molecule type" value="Genomic_DNA"/>
</dbReference>
<organism evidence="7 8">
    <name type="scientific">Gigaspora rosea</name>
    <dbReference type="NCBI Taxonomy" id="44941"/>
    <lineage>
        <taxon>Eukaryota</taxon>
        <taxon>Fungi</taxon>
        <taxon>Fungi incertae sedis</taxon>
        <taxon>Mucoromycota</taxon>
        <taxon>Glomeromycotina</taxon>
        <taxon>Glomeromycetes</taxon>
        <taxon>Diversisporales</taxon>
        <taxon>Gigasporaceae</taxon>
        <taxon>Gigaspora</taxon>
    </lineage>
</organism>
<evidence type="ECO:0000313" key="8">
    <source>
        <dbReference type="Proteomes" id="UP000266673"/>
    </source>
</evidence>
<evidence type="ECO:0000256" key="4">
    <source>
        <dbReference type="ARBA" id="ARBA00022490"/>
    </source>
</evidence>
<dbReference type="PANTHER" id="PTHR21664:SF1">
    <property type="entry name" value="NUDC DOMAIN-CONTAINING PROTEIN 1"/>
    <property type="match status" value="1"/>
</dbReference>
<evidence type="ECO:0000256" key="2">
    <source>
        <dbReference type="ARBA" id="ARBA00004496"/>
    </source>
</evidence>
<accession>A0A397W2Y1</accession>
<keyword evidence="8" id="KW-1185">Reference proteome</keyword>
<feature type="domain" description="CS" evidence="6">
    <location>
        <begin position="327"/>
        <end position="431"/>
    </location>
</feature>
<reference evidence="7 8" key="1">
    <citation type="submission" date="2018-06" db="EMBL/GenBank/DDBJ databases">
        <title>Comparative genomics reveals the genomic features of Rhizophagus irregularis, R. cerebriforme, R. diaphanum and Gigaspora rosea, and their symbiotic lifestyle signature.</title>
        <authorList>
            <person name="Morin E."/>
            <person name="San Clemente H."/>
            <person name="Chen E.C.H."/>
            <person name="De La Providencia I."/>
            <person name="Hainaut M."/>
            <person name="Kuo A."/>
            <person name="Kohler A."/>
            <person name="Murat C."/>
            <person name="Tang N."/>
            <person name="Roy S."/>
            <person name="Loubradou J."/>
            <person name="Henrissat B."/>
            <person name="Grigoriev I.V."/>
            <person name="Corradi N."/>
            <person name="Roux C."/>
            <person name="Martin F.M."/>
        </authorList>
    </citation>
    <scope>NUCLEOTIDE SEQUENCE [LARGE SCALE GENOMIC DNA]</scope>
    <source>
        <strain evidence="7 8">DAOM 194757</strain>
    </source>
</reference>
<protein>
    <recommendedName>
        <fullName evidence="3">NudC domain-containing protein 1</fullName>
    </recommendedName>
</protein>
<keyword evidence="4" id="KW-0963">Cytoplasm</keyword>
<dbReference type="GO" id="GO:0005634">
    <property type="term" value="C:nucleus"/>
    <property type="evidence" value="ECO:0007669"/>
    <property type="project" value="UniProtKB-SubCell"/>
</dbReference>
<sequence>MPAQPYIVTLKPKRLLLNPKFEGYKLKLFDDRNRLQHFPLPPPGISISRFSNSKLSYKEIRNRIHYNHLFLGYEIIDRKKIFFYFDKEFYISMVEYDQTSNFIITYRLINIPQFLGDQTHTEARDFSPSNLEYPSLKALSSTLLLITNGSGTIFIVKIVSDESNGYYGEIIHQADINVCSEGESEDKDRFNRVPFVILDGKIIGEGDNAHILFSIDYTVPKQENSNSDNLPKNDSRKTLFDISLLKMSLDHPYNIQTLHTLRGTEVPLYYNIDIHGDGYVIGSNEEYDIIKRSSAQEFEVDELDEQDNVAESTQNVGIKEAKSDNDDKMAPYIWTQTSTDLTICFQLPPDTPKTAVHCNFTKTHLSLTVNIDSSTSNTNLLPQSPIPCYAFTPLFDLIDPSSSLWTIEPKIGLLTLHLEKHHHKTRWSHVFQQDDGVFETIDPNEFAEFRERLEKYTTELNDSTGNTVGHQGILDALRHPIGHEMEESVDFEGHAATIMWIDLNGKIGAKTSAGGHEFISRQFESFDKQNLTDDVSPMPSICLKLDVDGLVYTISHPSKPLESDTSPLIMDHTATFNAFAFVQASKREKNFVFHDPNNRFVMILEGKHHAYVYWHSEDRVKHDEQFVVDFSEKIGKDTDIIGVQMISSKEAMIMVLASDSLVIIKLM</sequence>
<comment type="subcellular location">
    <subcellularLocation>
        <location evidence="2">Cytoplasm</location>
    </subcellularLocation>
    <subcellularLocation>
        <location evidence="1">Nucleus</location>
    </subcellularLocation>
</comment>
<evidence type="ECO:0000256" key="3">
    <source>
        <dbReference type="ARBA" id="ARBA00018915"/>
    </source>
</evidence>
<dbReference type="STRING" id="44941.A0A397W2Y1"/>
<dbReference type="AlphaFoldDB" id="A0A397W2Y1"/>
<evidence type="ECO:0000256" key="1">
    <source>
        <dbReference type="ARBA" id="ARBA00004123"/>
    </source>
</evidence>
<dbReference type="CDD" id="cd06467">
    <property type="entry name" value="p23_NUDC_like"/>
    <property type="match status" value="1"/>
</dbReference>
<name>A0A397W2Y1_9GLOM</name>
<dbReference type="SUPFAM" id="SSF49764">
    <property type="entry name" value="HSP20-like chaperones"/>
    <property type="match status" value="1"/>
</dbReference>
<gene>
    <name evidence="7" type="ORF">C2G38_2030856</name>
</gene>
<dbReference type="InterPro" id="IPR008978">
    <property type="entry name" value="HSP20-like_chaperone"/>
</dbReference>
<proteinExistence type="predicted"/>
<dbReference type="PANTHER" id="PTHR21664">
    <property type="entry name" value="CHRONIC MYELOGENOUS LEUKEMIA TUMOR ANTIGEN 66"/>
    <property type="match status" value="1"/>
</dbReference>
<evidence type="ECO:0000256" key="5">
    <source>
        <dbReference type="ARBA" id="ARBA00023242"/>
    </source>
</evidence>